<sequence length="560" mass="62887">MDHLILPKDSTGLRFEIPVLSTENYDGGDFLTYPNRQGWGPRRVSEWQTVFEKPSVEFKAFLQRWLYFGLVHVRFGPIDVKSTFASEKRDEYGRPILTTKLLPKIALHSIKSSRRANSFHGAVAVRIADTISVRLTGTWVVKRDNPQQLEDVESLMQFITSEGPADPRDPFDSLATTLLYDFSNVSSQWTPSGPSNISNGGLPPRVAPMSPDIWTILRQRGWCPSAILPMAKHLTSSALVFVANMTSPNAGRQHRMINITGSGGSPLPKDELCNELSCPHLKLSDDTYKTRHLDGCLGCEDIVADPTAIFRRRKFPLIMAIDADNEDTGVTLVEMESNVSYIAISHVWSDGLGNVQRNALPRCQLLRLSDMVRNLPGEAANTTLFWLDTLCMPPDAADQKEEQYTALQLMRQVYEDASAVLVLDSWLMSISCYQIDDAELMMSIFTATWNRRLWTYQEGALARMLLFRFQDGTCDLDSMFKRYENALDITASTTLWTCFDVKYRGLKRVPSYLESEGCSCRSNGCYDFSKYKPSCGRSALPGSTSQSRLTAHTSSERGVL</sequence>
<dbReference type="EMBL" id="MSFK01000013">
    <property type="protein sequence ID" value="PWY88049.1"/>
    <property type="molecule type" value="Genomic_DNA"/>
</dbReference>
<dbReference type="PANTHER" id="PTHR39596">
    <property type="match status" value="1"/>
</dbReference>
<reference evidence="3 4" key="1">
    <citation type="submission" date="2016-12" db="EMBL/GenBank/DDBJ databases">
        <title>The genomes of Aspergillus section Nigri reveals drivers in fungal speciation.</title>
        <authorList>
            <consortium name="DOE Joint Genome Institute"/>
            <person name="Vesth T.C."/>
            <person name="Nybo J."/>
            <person name="Theobald S."/>
            <person name="Brandl J."/>
            <person name="Frisvad J.C."/>
            <person name="Nielsen K.F."/>
            <person name="Lyhne E.K."/>
            <person name="Kogle M.E."/>
            <person name="Kuo A."/>
            <person name="Riley R."/>
            <person name="Clum A."/>
            <person name="Nolan M."/>
            <person name="Lipzen A."/>
            <person name="Salamov A."/>
            <person name="Henrissat B."/>
            <person name="Wiebenga A."/>
            <person name="De Vries R.P."/>
            <person name="Grigoriev I.V."/>
            <person name="Mortensen U.H."/>
            <person name="Andersen M.R."/>
            <person name="Baker S.E."/>
        </authorList>
    </citation>
    <scope>NUCLEOTIDE SEQUENCE [LARGE SCALE GENOMIC DNA]</scope>
    <source>
        <strain evidence="3 4">CBS 115572</strain>
    </source>
</reference>
<dbReference type="Pfam" id="PF06985">
    <property type="entry name" value="HET"/>
    <property type="match status" value="1"/>
</dbReference>
<protein>
    <recommendedName>
        <fullName evidence="2">Heterokaryon incompatibility domain-containing protein</fullName>
    </recommendedName>
</protein>
<organism evidence="3 4">
    <name type="scientific">Aspergillus sclerotioniger CBS 115572</name>
    <dbReference type="NCBI Taxonomy" id="1450535"/>
    <lineage>
        <taxon>Eukaryota</taxon>
        <taxon>Fungi</taxon>
        <taxon>Dikarya</taxon>
        <taxon>Ascomycota</taxon>
        <taxon>Pezizomycotina</taxon>
        <taxon>Eurotiomycetes</taxon>
        <taxon>Eurotiomycetidae</taxon>
        <taxon>Eurotiales</taxon>
        <taxon>Aspergillaceae</taxon>
        <taxon>Aspergillus</taxon>
        <taxon>Aspergillus subgen. Circumdati</taxon>
    </lineage>
</organism>
<proteinExistence type="predicted"/>
<dbReference type="OrthoDB" id="2426273at2759"/>
<evidence type="ECO:0000313" key="3">
    <source>
        <dbReference type="EMBL" id="PWY88049.1"/>
    </source>
</evidence>
<keyword evidence="4" id="KW-1185">Reference proteome</keyword>
<gene>
    <name evidence="3" type="ORF">BO94DRAFT_63427</name>
</gene>
<dbReference type="PANTHER" id="PTHR39596:SF2">
    <property type="entry name" value="HET DOMAIN PROTEIN (AFU_ORTHOLOGUE AFUA_1G17550)-RELATED"/>
    <property type="match status" value="1"/>
</dbReference>
<dbReference type="GeneID" id="37119704"/>
<feature type="compositionally biased region" description="Polar residues" evidence="1">
    <location>
        <begin position="541"/>
        <end position="553"/>
    </location>
</feature>
<evidence type="ECO:0000259" key="2">
    <source>
        <dbReference type="Pfam" id="PF06985"/>
    </source>
</evidence>
<feature type="region of interest" description="Disordered" evidence="1">
    <location>
        <begin position="538"/>
        <end position="560"/>
    </location>
</feature>
<accession>A0A317WNJ9</accession>
<feature type="domain" description="Heterokaryon incompatibility" evidence="2">
    <location>
        <begin position="341"/>
        <end position="422"/>
    </location>
</feature>
<comment type="caution">
    <text evidence="3">The sequence shown here is derived from an EMBL/GenBank/DDBJ whole genome shotgun (WGS) entry which is preliminary data.</text>
</comment>
<evidence type="ECO:0000313" key="4">
    <source>
        <dbReference type="Proteomes" id="UP000246702"/>
    </source>
</evidence>
<dbReference type="RefSeq" id="XP_025467832.1">
    <property type="nucleotide sequence ID" value="XM_025617561.1"/>
</dbReference>
<evidence type="ECO:0000256" key="1">
    <source>
        <dbReference type="SAM" id="MobiDB-lite"/>
    </source>
</evidence>
<dbReference type="Proteomes" id="UP000246702">
    <property type="component" value="Unassembled WGS sequence"/>
</dbReference>
<dbReference type="AlphaFoldDB" id="A0A317WNJ9"/>
<dbReference type="InterPro" id="IPR010730">
    <property type="entry name" value="HET"/>
</dbReference>
<name>A0A317WNJ9_9EURO</name>
<dbReference type="STRING" id="1450535.A0A317WNJ9"/>